<organism evidence="5 6">
    <name type="scientific">Raineya orbicola</name>
    <dbReference type="NCBI Taxonomy" id="2016530"/>
    <lineage>
        <taxon>Bacteria</taxon>
        <taxon>Pseudomonadati</taxon>
        <taxon>Bacteroidota</taxon>
        <taxon>Cytophagia</taxon>
        <taxon>Cytophagales</taxon>
        <taxon>Raineyaceae</taxon>
        <taxon>Raineya</taxon>
    </lineage>
</organism>
<dbReference type="InterPro" id="IPR006035">
    <property type="entry name" value="Ureohydrolase"/>
</dbReference>
<feature type="binding site" evidence="3">
    <location>
        <position position="160"/>
    </location>
    <ligand>
        <name>Mn(2+)</name>
        <dbReference type="ChEBI" id="CHEBI:29035"/>
        <label>1</label>
    </ligand>
</feature>
<comment type="cofactor">
    <cofactor evidence="3">
        <name>Mn(2+)</name>
        <dbReference type="ChEBI" id="CHEBI:29035"/>
    </cofactor>
    <text evidence="3">Binds 2 manganese ions per subunit.</text>
</comment>
<dbReference type="CDD" id="cd11593">
    <property type="entry name" value="Agmatinase-like_2"/>
    <property type="match status" value="1"/>
</dbReference>
<dbReference type="Pfam" id="PF00491">
    <property type="entry name" value="Arginase"/>
    <property type="match status" value="1"/>
</dbReference>
<keyword evidence="6" id="KW-1185">Reference proteome</keyword>
<dbReference type="GO" id="GO:0046872">
    <property type="term" value="F:metal ion binding"/>
    <property type="evidence" value="ECO:0007669"/>
    <property type="project" value="UniProtKB-KW"/>
</dbReference>
<evidence type="ECO:0000256" key="4">
    <source>
        <dbReference type="PROSITE-ProRule" id="PRU00742"/>
    </source>
</evidence>
<name>A0A2N3IKV5_9BACT</name>
<dbReference type="PANTHER" id="PTHR11358:SF26">
    <property type="entry name" value="GUANIDINO ACID HYDROLASE, MITOCHONDRIAL"/>
    <property type="match status" value="1"/>
</dbReference>
<dbReference type="GO" id="GO:0008783">
    <property type="term" value="F:agmatinase activity"/>
    <property type="evidence" value="ECO:0007669"/>
    <property type="project" value="TreeGrafter"/>
</dbReference>
<dbReference type="EMBL" id="NKXO01000001">
    <property type="protein sequence ID" value="PKQ70921.1"/>
    <property type="molecule type" value="Genomic_DNA"/>
</dbReference>
<keyword evidence="3" id="KW-0464">Manganese</keyword>
<gene>
    <name evidence="5" type="ORF">Rain11_0062</name>
</gene>
<feature type="binding site" evidence="3">
    <location>
        <position position="278"/>
    </location>
    <ligand>
        <name>Mn(2+)</name>
        <dbReference type="ChEBI" id="CHEBI:29035"/>
        <label>1</label>
    </ligand>
</feature>
<dbReference type="OrthoDB" id="9788689at2"/>
<keyword evidence="1 3" id="KW-0479">Metal-binding</keyword>
<reference evidence="5 6" key="1">
    <citation type="submission" date="2017-06" db="EMBL/GenBank/DDBJ databases">
        <title>Raineya orbicola gen. nov., sp. nov. a slightly thermophilic bacterium of the phylum Bacteroidetes and the description of Raineyaceae fam. nov.</title>
        <authorList>
            <person name="Albuquerque L."/>
            <person name="Polonia A.R.M."/>
            <person name="Barroso C."/>
            <person name="Froufe H.J.C."/>
            <person name="Lage O."/>
            <person name="Lobo-Da-Cunha A."/>
            <person name="Egas C."/>
            <person name="Da Costa M.S."/>
        </authorList>
    </citation>
    <scope>NUCLEOTIDE SEQUENCE [LARGE SCALE GENOMIC DNA]</scope>
    <source>
        <strain evidence="5 6">SPSPC-11</strain>
    </source>
</reference>
<dbReference type="InterPro" id="IPR023696">
    <property type="entry name" value="Ureohydrolase_dom_sf"/>
</dbReference>
<dbReference type="GO" id="GO:0033389">
    <property type="term" value="P:putrescine biosynthetic process from arginine, via agmatine"/>
    <property type="evidence" value="ECO:0007669"/>
    <property type="project" value="TreeGrafter"/>
</dbReference>
<dbReference type="RefSeq" id="WP_101357322.1">
    <property type="nucleotide sequence ID" value="NZ_NKXO01000001.1"/>
</dbReference>
<protein>
    <submittedName>
        <fullName evidence="5">Arginase/agmatinase/formimionoglutamate hydrolase arginase family</fullName>
    </submittedName>
</protein>
<evidence type="ECO:0000256" key="3">
    <source>
        <dbReference type="PIRSR" id="PIRSR036979-1"/>
    </source>
</evidence>
<dbReference type="PIRSF" id="PIRSF036979">
    <property type="entry name" value="Arginase"/>
    <property type="match status" value="1"/>
</dbReference>
<feature type="binding site" evidence="3">
    <location>
        <position position="183"/>
    </location>
    <ligand>
        <name>Mn(2+)</name>
        <dbReference type="ChEBI" id="CHEBI:29035"/>
        <label>1</label>
    </ligand>
</feature>
<feature type="binding site" evidence="3">
    <location>
        <position position="276"/>
    </location>
    <ligand>
        <name>Mn(2+)</name>
        <dbReference type="ChEBI" id="CHEBI:29035"/>
        <label>1</label>
    </ligand>
</feature>
<dbReference type="PRINTS" id="PR00116">
    <property type="entry name" value="ARGINASE"/>
</dbReference>
<dbReference type="Proteomes" id="UP000233387">
    <property type="component" value="Unassembled WGS sequence"/>
</dbReference>
<evidence type="ECO:0000313" key="5">
    <source>
        <dbReference type="EMBL" id="PKQ70921.1"/>
    </source>
</evidence>
<comment type="similarity">
    <text evidence="4">Belongs to the arginase family.</text>
</comment>
<evidence type="ECO:0000256" key="2">
    <source>
        <dbReference type="ARBA" id="ARBA00022801"/>
    </source>
</evidence>
<sequence length="359" mass="40319">MTKQELIAQINPNDVGVLGRLFGLPFDENTADLIIIPVPWEVTVSYGAGTAYAPEEILYASAQVDLYDADIENAWHLGVAMLPFPQKWLDLSETLREEAETYIDWLEEGMPEEADKEVTYLHEIPDVINNECAKLNQWVKETATQWLNQGKIVALLGGDHSTPLGLLQALAEKYNNFGILQIDAHADLRIAYEGFEFSHASVMYNALKIPQISKLVQIGIRDYCEAEMQIIQENPQRIKTFFDQNLKEALYTGKNWANLCDEIIQELPENVYISFDIDGLDPKLCPNTGTPVAGGFEFAEITFLLKKLVNAGKKIIGFDLVEVACGDVENNEWDANVGARMLFKLCNWTGVSQGKLKKR</sequence>
<comment type="caution">
    <text evidence="5">The sequence shown here is derived from an EMBL/GenBank/DDBJ whole genome shotgun (WGS) entry which is preliminary data.</text>
</comment>
<feature type="binding site" evidence="3">
    <location>
        <position position="187"/>
    </location>
    <ligand>
        <name>Mn(2+)</name>
        <dbReference type="ChEBI" id="CHEBI:29035"/>
        <label>1</label>
    </ligand>
</feature>
<dbReference type="PANTHER" id="PTHR11358">
    <property type="entry name" value="ARGINASE/AGMATINASE"/>
    <property type="match status" value="1"/>
</dbReference>
<dbReference type="Gene3D" id="3.40.800.10">
    <property type="entry name" value="Ureohydrolase domain"/>
    <property type="match status" value="1"/>
</dbReference>
<dbReference type="PROSITE" id="PS51409">
    <property type="entry name" value="ARGINASE_2"/>
    <property type="match status" value="1"/>
</dbReference>
<dbReference type="AlphaFoldDB" id="A0A2N3IKV5"/>
<proteinExistence type="inferred from homology"/>
<evidence type="ECO:0000256" key="1">
    <source>
        <dbReference type="ARBA" id="ARBA00022723"/>
    </source>
</evidence>
<accession>A0A2N3IKV5</accession>
<feature type="binding site" evidence="3">
    <location>
        <position position="185"/>
    </location>
    <ligand>
        <name>Mn(2+)</name>
        <dbReference type="ChEBI" id="CHEBI:29035"/>
        <label>1</label>
    </ligand>
</feature>
<keyword evidence="2 5" id="KW-0378">Hydrolase</keyword>
<evidence type="ECO:0000313" key="6">
    <source>
        <dbReference type="Proteomes" id="UP000233387"/>
    </source>
</evidence>
<dbReference type="SUPFAM" id="SSF52768">
    <property type="entry name" value="Arginase/deacetylase"/>
    <property type="match status" value="1"/>
</dbReference>